<keyword evidence="4" id="KW-1003">Cell membrane</keyword>
<evidence type="ECO:0000256" key="6">
    <source>
        <dbReference type="ARBA" id="ARBA00022989"/>
    </source>
</evidence>
<evidence type="ECO:0000256" key="8">
    <source>
        <dbReference type="ARBA" id="ARBA00023136"/>
    </source>
</evidence>
<evidence type="ECO:0000256" key="2">
    <source>
        <dbReference type="ARBA" id="ARBA00008338"/>
    </source>
</evidence>
<dbReference type="AlphaFoldDB" id="A0AAN1EZY3"/>
<dbReference type="Gene3D" id="3.40.1710.10">
    <property type="entry name" value="abc type-2 transporter like domain"/>
    <property type="match status" value="1"/>
</dbReference>
<keyword evidence="6 10" id="KW-1133">Transmembrane helix</keyword>
<keyword evidence="8 10" id="KW-0472">Membrane</keyword>
<dbReference type="InterPro" id="IPR023838">
    <property type="entry name" value="T7SS_EsaA"/>
</dbReference>
<gene>
    <name evidence="12" type="primary">esaA</name>
    <name evidence="11" type="ORF">BGL52_11010</name>
    <name evidence="12" type="ORF">RWA16_10790</name>
</gene>
<evidence type="ECO:0000256" key="1">
    <source>
        <dbReference type="ARBA" id="ARBA00004651"/>
    </source>
</evidence>
<dbReference type="RefSeq" id="WP_087912685.1">
    <property type="nucleotide sequence ID" value="NZ_CP017065.1"/>
</dbReference>
<evidence type="ECO:0000313" key="14">
    <source>
        <dbReference type="Proteomes" id="UP001303564"/>
    </source>
</evidence>
<accession>A0AAN1EZY3</accession>
<evidence type="ECO:0000256" key="5">
    <source>
        <dbReference type="ARBA" id="ARBA00022692"/>
    </source>
</evidence>
<evidence type="ECO:0000256" key="4">
    <source>
        <dbReference type="ARBA" id="ARBA00022475"/>
    </source>
</evidence>
<dbReference type="EMBL" id="CP017065">
    <property type="protein sequence ID" value="ARY92254.1"/>
    <property type="molecule type" value="Genomic_DNA"/>
</dbReference>
<dbReference type="NCBIfam" id="TIGR03929">
    <property type="entry name" value="T7_esaA_Nterm"/>
    <property type="match status" value="1"/>
</dbReference>
<keyword evidence="14" id="KW-1185">Reference proteome</keyword>
<evidence type="ECO:0000256" key="7">
    <source>
        <dbReference type="ARBA" id="ARBA00023026"/>
    </source>
</evidence>
<evidence type="ECO:0000313" key="12">
    <source>
        <dbReference type="EMBL" id="WNX26895.1"/>
    </source>
</evidence>
<reference evidence="11 13" key="1">
    <citation type="journal article" date="2017" name="Front. Immunol.">
        <title>Complete Genome Sequence of Lactobacillus casei LC5, a Potential Probiotics for Atopic Dermatitis.</title>
        <authorList>
            <person name="Kang J."/>
            <person name="Chung W.H."/>
            <person name="Lim T.J."/>
            <person name="Whon T.W."/>
            <person name="Lim S."/>
            <person name="Nam Y.D."/>
        </authorList>
    </citation>
    <scope>NUCLEOTIDE SEQUENCE [LARGE SCALE GENOMIC DNA]</scope>
    <source>
        <strain evidence="11 13">LC5</strain>
    </source>
</reference>
<evidence type="ECO:0000313" key="13">
    <source>
        <dbReference type="Proteomes" id="UP000195609"/>
    </source>
</evidence>
<name>A0AAN1EZY3_LACCA</name>
<evidence type="ECO:0000256" key="3">
    <source>
        <dbReference type="ARBA" id="ARBA00020819"/>
    </source>
</evidence>
<keyword evidence="5 10" id="KW-0812">Transmembrane</keyword>
<proteinExistence type="inferred from homology"/>
<reference evidence="12 14" key="2">
    <citation type="submission" date="2023-09" db="EMBL/GenBank/DDBJ databases">
        <title>Genomic characteristic of L. casei group strains isolated from clinical sources.</title>
        <authorList>
            <person name="Jarocki P."/>
        </authorList>
    </citation>
    <scope>NUCLEOTIDE SEQUENCE [LARGE SCALE GENOMIC DNA]</scope>
    <source>
        <strain evidence="12 14">LMG 24099</strain>
    </source>
</reference>
<dbReference type="Proteomes" id="UP001303564">
    <property type="component" value="Chromosome"/>
</dbReference>
<dbReference type="PANTHER" id="PTHR43077:SF10">
    <property type="entry name" value="TRANSPORT PERMEASE PROTEIN"/>
    <property type="match status" value="1"/>
</dbReference>
<comment type="similarity">
    <text evidence="2">Belongs to the EsaA family.</text>
</comment>
<dbReference type="PANTHER" id="PTHR43077">
    <property type="entry name" value="TRANSPORT PERMEASE YVFS-RELATED"/>
    <property type="match status" value="1"/>
</dbReference>
<comment type="subcellular location">
    <subcellularLocation>
        <location evidence="1">Cell membrane</location>
        <topology evidence="1">Multi-pass membrane protein</topology>
    </subcellularLocation>
</comment>
<protein>
    <recommendedName>
        <fullName evidence="3">Type VII secretion system accessory factor EsaA</fullName>
    </recommendedName>
</protein>
<sequence length="694" mass="78869">MREKLKKYRYLIGGLVLALILIIGLVQVSLNNQSVSEATPHKDYRLSIALVNEDNGGSFNNQSYNFGKNFVQLVTQDPKNAWTVTSRSIAENGLRHKRYEMMLVIPANFTQETLQLESANPKSAELEYKLNTSKNSLIRSQAQEQINSLLQTFNQRVINMYFSSVINNLHTAQNNVGSIVVQENQLNGTLTGQVNKPFSGLGDQFSALTDQSKQIEGDYDDWKSQATQFNKEAKSSMTSVIENGNTTLSGLKQFNDSQTRQMKNNKQTMTEFFKDSQKKQSDLLNKDYKKLIANNKKALAAYQNQYNHDAKEYDTFHQNIDSQFDLFNRLSGGQISHGQAYQSLIDANKALKPSLVAMNRLYVTQNDAIDSQIQKLHTAQADLHTFFSGDQKGDVTNVDVVQKHVQSVILKEIKTEQNKHHYEEPKVNQATEKLISQNLQNAVKQVPSDTGDLLGWLTYFDNIDTATSDGYKQDIALINKFADDNQITSKDRKSPTIFDQSIKNLINGVQAHTQQGIFVPIDALKSGQKVQISIETPDVLELDTNKLVNDIASQFDSQHFTISATSNNIVITAIKDTESQSLKFTPAFHLKSGKLPKSVLDDNTVQVNYQLQLVTNDGTKTITEVKKFQPSKRQRPRHNRLLLEIRLKRRQMQLATQVLTKRLIPTRLMRMRRHPISQQRRKPIRSKIWRMIIS</sequence>
<dbReference type="EMBL" id="CP136128">
    <property type="protein sequence ID" value="WNX26895.1"/>
    <property type="molecule type" value="Genomic_DNA"/>
</dbReference>
<feature type="transmembrane region" description="Helical" evidence="10">
    <location>
        <begin position="12"/>
        <end position="30"/>
    </location>
</feature>
<dbReference type="Proteomes" id="UP000195609">
    <property type="component" value="Chromosome"/>
</dbReference>
<evidence type="ECO:0000256" key="10">
    <source>
        <dbReference type="SAM" id="Phobius"/>
    </source>
</evidence>
<comment type="subunit">
    <text evidence="9">Homodimer. Interacts with EssB.</text>
</comment>
<keyword evidence="7" id="KW-0843">Virulence</keyword>
<dbReference type="GO" id="GO:0005886">
    <property type="term" value="C:plasma membrane"/>
    <property type="evidence" value="ECO:0007669"/>
    <property type="project" value="UniProtKB-SubCell"/>
</dbReference>
<evidence type="ECO:0000256" key="9">
    <source>
        <dbReference type="ARBA" id="ARBA00046722"/>
    </source>
</evidence>
<dbReference type="InterPro" id="IPR051328">
    <property type="entry name" value="T7SS_ABC-Transporter"/>
</dbReference>
<organism evidence="11 13">
    <name type="scientific">Lacticaseibacillus casei</name>
    <name type="common">Lactobacillus casei</name>
    <dbReference type="NCBI Taxonomy" id="1582"/>
    <lineage>
        <taxon>Bacteria</taxon>
        <taxon>Bacillati</taxon>
        <taxon>Bacillota</taxon>
        <taxon>Bacilli</taxon>
        <taxon>Lactobacillales</taxon>
        <taxon>Lactobacillaceae</taxon>
        <taxon>Lacticaseibacillus</taxon>
    </lineage>
</organism>
<evidence type="ECO:0000313" key="11">
    <source>
        <dbReference type="EMBL" id="ARY92254.1"/>
    </source>
</evidence>